<gene>
    <name evidence="1" type="ORF">L6164_014744</name>
</gene>
<keyword evidence="2" id="KW-1185">Reference proteome</keyword>
<dbReference type="EMBL" id="CM039431">
    <property type="protein sequence ID" value="KAI4336188.1"/>
    <property type="molecule type" value="Genomic_DNA"/>
</dbReference>
<evidence type="ECO:0000313" key="1">
    <source>
        <dbReference type="EMBL" id="KAI4336188.1"/>
    </source>
</evidence>
<dbReference type="Proteomes" id="UP000828941">
    <property type="component" value="Chromosome 6"/>
</dbReference>
<protein>
    <submittedName>
        <fullName evidence="1">Uncharacterized protein</fullName>
    </submittedName>
</protein>
<name>A0ACB9NIJ9_BAUVA</name>
<evidence type="ECO:0000313" key="2">
    <source>
        <dbReference type="Proteomes" id="UP000828941"/>
    </source>
</evidence>
<proteinExistence type="predicted"/>
<sequence>MEALKLAEQDKKFMFVYLHSPEHPLTHMFCSETLCSELVMQFLDVNFVCRGALADRGEALQMVATLRPSSFPSCAVIAHAPGDSITVLQQIEGPVSPAELVAILHRTIEEQGVAFGSAQPKHKENIRADRQLREEQDAEYLVALQMDKEKKRLKNSPSKERVHVPESPNTRNHENPRNNSISKQPNKVNECTARKENQSNPISKGFQQEVIFIRFPNGERREHSFQCTDKIQSIFTYIDSLGLQGIGNYRLISIFPRRVYGVDQMRMTLKDAGLHPKASLFLEPF</sequence>
<comment type="caution">
    <text evidence="1">The sequence shown here is derived from an EMBL/GenBank/DDBJ whole genome shotgun (WGS) entry which is preliminary data.</text>
</comment>
<organism evidence="1 2">
    <name type="scientific">Bauhinia variegata</name>
    <name type="common">Purple orchid tree</name>
    <name type="synonym">Phanera variegata</name>
    <dbReference type="NCBI Taxonomy" id="167791"/>
    <lineage>
        <taxon>Eukaryota</taxon>
        <taxon>Viridiplantae</taxon>
        <taxon>Streptophyta</taxon>
        <taxon>Embryophyta</taxon>
        <taxon>Tracheophyta</taxon>
        <taxon>Spermatophyta</taxon>
        <taxon>Magnoliopsida</taxon>
        <taxon>eudicotyledons</taxon>
        <taxon>Gunneridae</taxon>
        <taxon>Pentapetalae</taxon>
        <taxon>rosids</taxon>
        <taxon>fabids</taxon>
        <taxon>Fabales</taxon>
        <taxon>Fabaceae</taxon>
        <taxon>Cercidoideae</taxon>
        <taxon>Cercideae</taxon>
        <taxon>Bauhiniinae</taxon>
        <taxon>Bauhinia</taxon>
    </lineage>
</organism>
<accession>A0ACB9NIJ9</accession>
<reference evidence="1 2" key="1">
    <citation type="journal article" date="2022" name="DNA Res.">
        <title>Chromosomal-level genome assembly of the orchid tree Bauhinia variegata (Leguminosae; Cercidoideae) supports the allotetraploid origin hypothesis of Bauhinia.</title>
        <authorList>
            <person name="Zhong Y."/>
            <person name="Chen Y."/>
            <person name="Zheng D."/>
            <person name="Pang J."/>
            <person name="Liu Y."/>
            <person name="Luo S."/>
            <person name="Meng S."/>
            <person name="Qian L."/>
            <person name="Wei D."/>
            <person name="Dai S."/>
            <person name="Zhou R."/>
        </authorList>
    </citation>
    <scope>NUCLEOTIDE SEQUENCE [LARGE SCALE GENOMIC DNA]</scope>
    <source>
        <strain evidence="1">BV-YZ2020</strain>
    </source>
</reference>